<proteinExistence type="predicted"/>
<comment type="caution">
    <text evidence="1">The sequence shown here is derived from an EMBL/GenBank/DDBJ whole genome shotgun (WGS) entry which is preliminary data.</text>
</comment>
<dbReference type="EMBL" id="CAJVPV010013332">
    <property type="protein sequence ID" value="CAG8676834.1"/>
    <property type="molecule type" value="Genomic_DNA"/>
</dbReference>
<dbReference type="Proteomes" id="UP000789342">
    <property type="component" value="Unassembled WGS sequence"/>
</dbReference>
<organism evidence="1 2">
    <name type="scientific">Acaulospora morrowiae</name>
    <dbReference type="NCBI Taxonomy" id="94023"/>
    <lineage>
        <taxon>Eukaryota</taxon>
        <taxon>Fungi</taxon>
        <taxon>Fungi incertae sedis</taxon>
        <taxon>Mucoromycota</taxon>
        <taxon>Glomeromycotina</taxon>
        <taxon>Glomeromycetes</taxon>
        <taxon>Diversisporales</taxon>
        <taxon>Acaulosporaceae</taxon>
        <taxon>Acaulospora</taxon>
    </lineage>
</organism>
<keyword evidence="2" id="KW-1185">Reference proteome</keyword>
<gene>
    <name evidence="1" type="ORF">AMORRO_LOCUS11067</name>
</gene>
<sequence>LLEEEVCEDAIINPKDRSVVLEGFITKENRVIEVIKNPNVRTEKIAEPLEKQEYRIPAPNPGLDKLVMVESQNVSQKSSYKTTPDRMALIELLKREIAKKSAQVQKKEVMNTIASEALRKMS</sequence>
<reference evidence="1" key="1">
    <citation type="submission" date="2021-06" db="EMBL/GenBank/DDBJ databases">
        <authorList>
            <person name="Kallberg Y."/>
            <person name="Tangrot J."/>
            <person name="Rosling A."/>
        </authorList>
    </citation>
    <scope>NUCLEOTIDE SEQUENCE</scope>
    <source>
        <strain evidence="1">CL551</strain>
    </source>
</reference>
<evidence type="ECO:0000313" key="1">
    <source>
        <dbReference type="EMBL" id="CAG8676834.1"/>
    </source>
</evidence>
<dbReference type="AlphaFoldDB" id="A0A9N9ELS0"/>
<dbReference type="OrthoDB" id="10501658at2759"/>
<protein>
    <submittedName>
        <fullName evidence="1">1853_t:CDS:1</fullName>
    </submittedName>
</protein>
<evidence type="ECO:0000313" key="2">
    <source>
        <dbReference type="Proteomes" id="UP000789342"/>
    </source>
</evidence>
<accession>A0A9N9ELS0</accession>
<feature type="non-terminal residue" evidence="1">
    <location>
        <position position="1"/>
    </location>
</feature>
<name>A0A9N9ELS0_9GLOM</name>